<keyword evidence="3" id="KW-1185">Reference proteome</keyword>
<organism evidence="2 3">
    <name type="scientific">Olivibacter oleidegradans</name>
    <dbReference type="NCBI Taxonomy" id="760123"/>
    <lineage>
        <taxon>Bacteria</taxon>
        <taxon>Pseudomonadati</taxon>
        <taxon>Bacteroidota</taxon>
        <taxon>Sphingobacteriia</taxon>
        <taxon>Sphingobacteriales</taxon>
        <taxon>Sphingobacteriaceae</taxon>
        <taxon>Olivibacter</taxon>
    </lineage>
</organism>
<proteinExistence type="predicted"/>
<keyword evidence="1" id="KW-0732">Signal</keyword>
<accession>A0ABV6HKI4</accession>
<evidence type="ECO:0000313" key="3">
    <source>
        <dbReference type="Proteomes" id="UP001589774"/>
    </source>
</evidence>
<evidence type="ECO:0000313" key="2">
    <source>
        <dbReference type="EMBL" id="MFC0319398.1"/>
    </source>
</evidence>
<sequence length="198" mass="20803">MKQNILKSMAAFAFLALTFTACNKSETAEPNLALEQETAVIPVGGTATGGFTNTATTPSASGWGNVGYSLFDNAVSTSGNEVVFNQNFNGNITEANGYNLGYIDLPSVSNVSAITLANLSTTNWSVTTLGSNGAVIGWYNYNSSTRTITPVANRYAVVANNTNLSTATEVFVVQLTSIVGTGTGPYHTDVDFSTKRLK</sequence>
<dbReference type="Proteomes" id="UP001589774">
    <property type="component" value="Unassembled WGS sequence"/>
</dbReference>
<dbReference type="PROSITE" id="PS51257">
    <property type="entry name" value="PROKAR_LIPOPROTEIN"/>
    <property type="match status" value="1"/>
</dbReference>
<dbReference type="EMBL" id="JBHLWO010000002">
    <property type="protein sequence ID" value="MFC0319398.1"/>
    <property type="molecule type" value="Genomic_DNA"/>
</dbReference>
<reference evidence="2 3" key="1">
    <citation type="submission" date="2024-09" db="EMBL/GenBank/DDBJ databases">
        <authorList>
            <person name="Sun Q."/>
            <person name="Mori K."/>
        </authorList>
    </citation>
    <scope>NUCLEOTIDE SEQUENCE [LARGE SCALE GENOMIC DNA]</scope>
    <source>
        <strain evidence="2 3">CCM 7765</strain>
    </source>
</reference>
<evidence type="ECO:0008006" key="4">
    <source>
        <dbReference type="Google" id="ProtNLM"/>
    </source>
</evidence>
<feature type="signal peptide" evidence="1">
    <location>
        <begin position="1"/>
        <end position="23"/>
    </location>
</feature>
<dbReference type="RefSeq" id="WP_013666949.1">
    <property type="nucleotide sequence ID" value="NZ_JBHLWO010000002.1"/>
</dbReference>
<protein>
    <recommendedName>
        <fullName evidence="4">Heme-binding HmuY-like protein</fullName>
    </recommendedName>
</protein>
<feature type="chain" id="PRO_5046358616" description="Heme-binding HmuY-like protein" evidence="1">
    <location>
        <begin position="24"/>
        <end position="198"/>
    </location>
</feature>
<name>A0ABV6HKI4_9SPHI</name>
<comment type="caution">
    <text evidence="2">The sequence shown here is derived from an EMBL/GenBank/DDBJ whole genome shotgun (WGS) entry which is preliminary data.</text>
</comment>
<gene>
    <name evidence="2" type="ORF">ACFFI0_13850</name>
</gene>
<evidence type="ECO:0000256" key="1">
    <source>
        <dbReference type="SAM" id="SignalP"/>
    </source>
</evidence>